<evidence type="ECO:0000313" key="9">
    <source>
        <dbReference type="EMBL" id="KUG03925.1"/>
    </source>
</evidence>
<keyword evidence="4" id="KW-0808">Transferase</keyword>
<dbReference type="Pfam" id="PF00512">
    <property type="entry name" value="HisKA"/>
    <property type="match status" value="1"/>
</dbReference>
<dbReference type="SMART" id="SM00091">
    <property type="entry name" value="PAS"/>
    <property type="match status" value="4"/>
</dbReference>
<dbReference type="InterPro" id="IPR036890">
    <property type="entry name" value="HATPase_C_sf"/>
</dbReference>
<dbReference type="InterPro" id="IPR035965">
    <property type="entry name" value="PAS-like_dom_sf"/>
</dbReference>
<dbReference type="AlphaFoldDB" id="A0A0W8E5Q0"/>
<dbReference type="EMBL" id="LNQE01001865">
    <property type="protein sequence ID" value="KUG03925.1"/>
    <property type="molecule type" value="Genomic_DNA"/>
</dbReference>
<dbReference type="PANTHER" id="PTHR43304:SF1">
    <property type="entry name" value="PAC DOMAIN-CONTAINING PROTEIN"/>
    <property type="match status" value="1"/>
</dbReference>
<evidence type="ECO:0000259" key="7">
    <source>
        <dbReference type="PROSITE" id="PS50112"/>
    </source>
</evidence>
<keyword evidence="3" id="KW-0597">Phosphoprotein</keyword>
<feature type="domain" description="PAS" evidence="7">
    <location>
        <begin position="22"/>
        <end position="55"/>
    </location>
</feature>
<feature type="domain" description="PAS" evidence="7">
    <location>
        <begin position="374"/>
        <end position="418"/>
    </location>
</feature>
<feature type="domain" description="PAS" evidence="7">
    <location>
        <begin position="109"/>
        <end position="156"/>
    </location>
</feature>
<dbReference type="InterPro" id="IPR013767">
    <property type="entry name" value="PAS_fold"/>
</dbReference>
<dbReference type="PRINTS" id="PR00344">
    <property type="entry name" value="BCTRLSENSOR"/>
</dbReference>
<keyword evidence="5 9" id="KW-0418">Kinase</keyword>
<dbReference type="SMART" id="SM00086">
    <property type="entry name" value="PAC"/>
    <property type="match status" value="4"/>
</dbReference>
<dbReference type="EC" id="2.7.13.3" evidence="2"/>
<dbReference type="InterPro" id="IPR000700">
    <property type="entry name" value="PAS-assoc_C"/>
</dbReference>
<dbReference type="InterPro" id="IPR013656">
    <property type="entry name" value="PAS_4"/>
</dbReference>
<feature type="domain" description="PAC" evidence="8">
    <location>
        <begin position="314"/>
        <end position="373"/>
    </location>
</feature>
<dbReference type="SUPFAM" id="SSF47384">
    <property type="entry name" value="Homodimeric domain of signal transducing histidine kinase"/>
    <property type="match status" value="1"/>
</dbReference>
<dbReference type="InterPro" id="IPR005467">
    <property type="entry name" value="His_kinase_dom"/>
</dbReference>
<dbReference type="GO" id="GO:0006355">
    <property type="term" value="P:regulation of DNA-templated transcription"/>
    <property type="evidence" value="ECO:0007669"/>
    <property type="project" value="InterPro"/>
</dbReference>
<reference evidence="9" key="1">
    <citation type="journal article" date="2015" name="Proc. Natl. Acad. Sci. U.S.A.">
        <title>Networks of energetic and metabolic interactions define dynamics in microbial communities.</title>
        <authorList>
            <person name="Embree M."/>
            <person name="Liu J.K."/>
            <person name="Al-Bassam M.M."/>
            <person name="Zengler K."/>
        </authorList>
    </citation>
    <scope>NUCLEOTIDE SEQUENCE</scope>
</reference>
<gene>
    <name evidence="9" type="ORF">ASZ90_018705</name>
</gene>
<dbReference type="InterPro" id="IPR003594">
    <property type="entry name" value="HATPase_dom"/>
</dbReference>
<dbReference type="Gene3D" id="3.30.450.20">
    <property type="entry name" value="PAS domain"/>
    <property type="match status" value="4"/>
</dbReference>
<evidence type="ECO:0000256" key="2">
    <source>
        <dbReference type="ARBA" id="ARBA00012438"/>
    </source>
</evidence>
<proteinExistence type="predicted"/>
<feature type="domain" description="PAC" evidence="8">
    <location>
        <begin position="446"/>
        <end position="498"/>
    </location>
</feature>
<dbReference type="InterPro" id="IPR036097">
    <property type="entry name" value="HisK_dim/P_sf"/>
</dbReference>
<accession>A0A0W8E5Q0</accession>
<evidence type="ECO:0000256" key="3">
    <source>
        <dbReference type="ARBA" id="ARBA00022553"/>
    </source>
</evidence>
<protein>
    <recommendedName>
        <fullName evidence="2">histidine kinase</fullName>
        <ecNumber evidence="2">2.7.13.3</ecNumber>
    </recommendedName>
</protein>
<evidence type="ECO:0000256" key="5">
    <source>
        <dbReference type="ARBA" id="ARBA00022777"/>
    </source>
</evidence>
<evidence type="ECO:0000256" key="1">
    <source>
        <dbReference type="ARBA" id="ARBA00000085"/>
    </source>
</evidence>
<feature type="domain" description="Histidine kinase" evidence="6">
    <location>
        <begin position="511"/>
        <end position="715"/>
    </location>
</feature>
<comment type="caution">
    <text evidence="9">The sequence shown here is derived from an EMBL/GenBank/DDBJ whole genome shotgun (WGS) entry which is preliminary data.</text>
</comment>
<dbReference type="GO" id="GO:0000155">
    <property type="term" value="F:phosphorelay sensor kinase activity"/>
    <property type="evidence" value="ECO:0007669"/>
    <property type="project" value="InterPro"/>
</dbReference>
<dbReference type="Gene3D" id="3.30.565.10">
    <property type="entry name" value="Histidine kinase-like ATPase, C-terminal domain"/>
    <property type="match status" value="1"/>
</dbReference>
<dbReference type="CDD" id="cd00130">
    <property type="entry name" value="PAS"/>
    <property type="match status" value="4"/>
</dbReference>
<dbReference type="Pfam" id="PF02518">
    <property type="entry name" value="HATPase_c"/>
    <property type="match status" value="1"/>
</dbReference>
<dbReference type="InterPro" id="IPR003661">
    <property type="entry name" value="HisK_dim/P_dom"/>
</dbReference>
<dbReference type="Pfam" id="PF00989">
    <property type="entry name" value="PAS"/>
    <property type="match status" value="2"/>
</dbReference>
<dbReference type="InterPro" id="IPR000014">
    <property type="entry name" value="PAS"/>
</dbReference>
<dbReference type="Pfam" id="PF13426">
    <property type="entry name" value="PAS_9"/>
    <property type="match status" value="1"/>
</dbReference>
<dbReference type="InterPro" id="IPR001610">
    <property type="entry name" value="PAC"/>
</dbReference>
<evidence type="ECO:0000259" key="6">
    <source>
        <dbReference type="PROSITE" id="PS50109"/>
    </source>
</evidence>
<dbReference type="InterPro" id="IPR004358">
    <property type="entry name" value="Sig_transdc_His_kin-like_C"/>
</dbReference>
<evidence type="ECO:0000259" key="8">
    <source>
        <dbReference type="PROSITE" id="PS50113"/>
    </source>
</evidence>
<dbReference type="SMART" id="SM00387">
    <property type="entry name" value="HATPase_c"/>
    <property type="match status" value="1"/>
</dbReference>
<dbReference type="PROSITE" id="PS50112">
    <property type="entry name" value="PAS"/>
    <property type="match status" value="4"/>
</dbReference>
<dbReference type="Pfam" id="PF08448">
    <property type="entry name" value="PAS_4"/>
    <property type="match status" value="1"/>
</dbReference>
<dbReference type="NCBIfam" id="TIGR00229">
    <property type="entry name" value="sensory_box"/>
    <property type="match status" value="4"/>
</dbReference>
<dbReference type="InterPro" id="IPR052162">
    <property type="entry name" value="Sensor_kinase/Photoreceptor"/>
</dbReference>
<dbReference type="Gene3D" id="1.10.287.130">
    <property type="match status" value="1"/>
</dbReference>
<feature type="domain" description="PAS" evidence="7">
    <location>
        <begin position="234"/>
        <end position="279"/>
    </location>
</feature>
<comment type="catalytic activity">
    <reaction evidence="1">
        <text>ATP + protein L-histidine = ADP + protein N-phospho-L-histidine.</text>
        <dbReference type="EC" id="2.7.13.3"/>
    </reaction>
</comment>
<dbReference type="SUPFAM" id="SSF55785">
    <property type="entry name" value="PYP-like sensor domain (PAS domain)"/>
    <property type="match status" value="4"/>
</dbReference>
<dbReference type="SMART" id="SM00388">
    <property type="entry name" value="HisKA"/>
    <property type="match status" value="1"/>
</dbReference>
<name>A0A0W8E5Q0_9ZZZZ</name>
<dbReference type="CDD" id="cd00082">
    <property type="entry name" value="HisKA"/>
    <property type="match status" value="1"/>
</dbReference>
<organism evidence="9">
    <name type="scientific">hydrocarbon metagenome</name>
    <dbReference type="NCBI Taxonomy" id="938273"/>
    <lineage>
        <taxon>unclassified sequences</taxon>
        <taxon>metagenomes</taxon>
        <taxon>ecological metagenomes</taxon>
    </lineage>
</organism>
<dbReference type="PANTHER" id="PTHR43304">
    <property type="entry name" value="PHYTOCHROME-LIKE PROTEIN CPH1"/>
    <property type="match status" value="1"/>
</dbReference>
<evidence type="ECO:0000256" key="4">
    <source>
        <dbReference type="ARBA" id="ARBA00022679"/>
    </source>
</evidence>
<sequence>MAIIRKRDQVCLDANRSFLINTGYSREEVVGHNIKELKLWTEPEDREKIYNSLQEKSVQSLELSYTSKSGEKRYGLAYKEDLVIDEECYLGVMVDITDFRVVKETLEVKEEMYRQIVETAHEGIWLVDADYRTTFVNQKMAAMLGYTVEEMNGKSLNHFVDDHWRAITKEYSVIPRRGSDEPYQYKLQKKDGGELWALISQSPFFDRDGSWSGSLGMIVDITHHKEAEKALSESNRRLADILNFLPDATLVIDCKGRVIAWNKAAEEMTGIKSQDILGKGDYEYSIPFYGYRRPILVDHVLNYEQDWGPNYSRIDIKGKVVIGENLCRTIDNTQAYLWAIATPLYDMQGNITGAIESIRDITDRRRAENDLKASEEQYRRIVETANEGIWLNDHADKITFVNEKLADMLGYSVDSIIGCSLFTYIARDHRRMACIMMERNRKGIRVEHDLKFRCRDGSSLWAVVSMSPIFSPLKKYIGSLAMISDVTERKKLEMQMARLDRLNLVGQIAACIGHEIRNPMTSVRGFLQIMAGDELYNQDKEHFDLMIEELDRANAIITEFLSLAKNKAIELKLHNLNSIVKGIFPLINAEALAQDKIAHVHLEEIPQLLLDESEIRQLLLNLARNALEAMPSEKGLMIKTLREGAEVILLVQDQGSGIHPDILGEIGTPFITTKEEGTGLGLPVCYSIAARHDAAIEVESGAGGTTFFVRFKIPTGI</sequence>
<dbReference type="SUPFAM" id="SSF55874">
    <property type="entry name" value="ATPase domain of HSP90 chaperone/DNA topoisomerase II/histidine kinase"/>
    <property type="match status" value="1"/>
</dbReference>
<dbReference type="PROSITE" id="PS50109">
    <property type="entry name" value="HIS_KIN"/>
    <property type="match status" value="1"/>
</dbReference>
<dbReference type="PROSITE" id="PS50113">
    <property type="entry name" value="PAC"/>
    <property type="match status" value="3"/>
</dbReference>
<feature type="domain" description="PAC" evidence="8">
    <location>
        <begin position="181"/>
        <end position="233"/>
    </location>
</feature>